<sequence>MSMHQQSNCQNLACRVLYKQLEELCKAVEAAQAIINIIQPIINSQRPLWMPNPDLTPLNTDDGNQSDLDDDDHEETGTENLHCPHSQCKDKESYSNRESLKRHFTNHVGCKTKCRSCGIEIDTVRRYALHFKTCMKGKLSGQPLLNAKKEQRKLNKRATKELDKMCSQSTELGDLDITGNAKKRKDTDTTSPSLRPRLGTSENLASNAFFTSAATEAGMTSTLLMVVY</sequence>
<evidence type="ECO:0000313" key="2">
    <source>
        <dbReference type="EMBL" id="KAH7111258.1"/>
    </source>
</evidence>
<dbReference type="EMBL" id="JAGMWT010000024">
    <property type="protein sequence ID" value="KAH7111258.1"/>
    <property type="molecule type" value="Genomic_DNA"/>
</dbReference>
<gene>
    <name evidence="2" type="ORF">B0J11DRAFT_192975</name>
</gene>
<evidence type="ECO:0000313" key="3">
    <source>
        <dbReference type="Proteomes" id="UP000700596"/>
    </source>
</evidence>
<protein>
    <submittedName>
        <fullName evidence="2">Uncharacterized protein</fullName>
    </submittedName>
</protein>
<feature type="region of interest" description="Disordered" evidence="1">
    <location>
        <begin position="52"/>
        <end position="82"/>
    </location>
</feature>
<proteinExistence type="predicted"/>
<dbReference type="Proteomes" id="UP000700596">
    <property type="component" value="Unassembled WGS sequence"/>
</dbReference>
<comment type="caution">
    <text evidence="2">The sequence shown here is derived from an EMBL/GenBank/DDBJ whole genome shotgun (WGS) entry which is preliminary data.</text>
</comment>
<name>A0A9P9I7Y4_9PLEO</name>
<feature type="region of interest" description="Disordered" evidence="1">
    <location>
        <begin position="177"/>
        <end position="199"/>
    </location>
</feature>
<organism evidence="2 3">
    <name type="scientific">Dendryphion nanum</name>
    <dbReference type="NCBI Taxonomy" id="256645"/>
    <lineage>
        <taxon>Eukaryota</taxon>
        <taxon>Fungi</taxon>
        <taxon>Dikarya</taxon>
        <taxon>Ascomycota</taxon>
        <taxon>Pezizomycotina</taxon>
        <taxon>Dothideomycetes</taxon>
        <taxon>Pleosporomycetidae</taxon>
        <taxon>Pleosporales</taxon>
        <taxon>Torulaceae</taxon>
        <taxon>Dendryphion</taxon>
    </lineage>
</organism>
<dbReference type="OrthoDB" id="10666928at2759"/>
<keyword evidence="3" id="KW-1185">Reference proteome</keyword>
<evidence type="ECO:0000256" key="1">
    <source>
        <dbReference type="SAM" id="MobiDB-lite"/>
    </source>
</evidence>
<dbReference type="AlphaFoldDB" id="A0A9P9I7Y4"/>
<reference evidence="2" key="1">
    <citation type="journal article" date="2021" name="Nat. Commun.">
        <title>Genetic determinants of endophytism in the Arabidopsis root mycobiome.</title>
        <authorList>
            <person name="Mesny F."/>
            <person name="Miyauchi S."/>
            <person name="Thiergart T."/>
            <person name="Pickel B."/>
            <person name="Atanasova L."/>
            <person name="Karlsson M."/>
            <person name="Huettel B."/>
            <person name="Barry K.W."/>
            <person name="Haridas S."/>
            <person name="Chen C."/>
            <person name="Bauer D."/>
            <person name="Andreopoulos W."/>
            <person name="Pangilinan J."/>
            <person name="LaButti K."/>
            <person name="Riley R."/>
            <person name="Lipzen A."/>
            <person name="Clum A."/>
            <person name="Drula E."/>
            <person name="Henrissat B."/>
            <person name="Kohler A."/>
            <person name="Grigoriev I.V."/>
            <person name="Martin F.M."/>
            <person name="Hacquard S."/>
        </authorList>
    </citation>
    <scope>NUCLEOTIDE SEQUENCE</scope>
    <source>
        <strain evidence="2">MPI-CAGE-CH-0243</strain>
    </source>
</reference>
<accession>A0A9P9I7Y4</accession>